<evidence type="ECO:0000256" key="3">
    <source>
        <dbReference type="SAM" id="Phobius"/>
    </source>
</evidence>
<dbReference type="GO" id="GO:0016020">
    <property type="term" value="C:membrane"/>
    <property type="evidence" value="ECO:0007669"/>
    <property type="project" value="GOC"/>
</dbReference>
<dbReference type="InterPro" id="IPR003737">
    <property type="entry name" value="GlcNAc_PI_deacetylase-related"/>
</dbReference>
<evidence type="ECO:0000256" key="1">
    <source>
        <dbReference type="ARBA" id="ARBA00006066"/>
    </source>
</evidence>
<evidence type="ECO:0000313" key="4">
    <source>
        <dbReference type="EMBL" id="KAE8153967.1"/>
    </source>
</evidence>
<organism evidence="4 5">
    <name type="scientific">Aspergillus avenaceus</name>
    <dbReference type="NCBI Taxonomy" id="36643"/>
    <lineage>
        <taxon>Eukaryota</taxon>
        <taxon>Fungi</taxon>
        <taxon>Dikarya</taxon>
        <taxon>Ascomycota</taxon>
        <taxon>Pezizomycotina</taxon>
        <taxon>Eurotiomycetes</taxon>
        <taxon>Eurotiomycetidae</taxon>
        <taxon>Eurotiales</taxon>
        <taxon>Aspergillaceae</taxon>
        <taxon>Aspergillus</taxon>
        <taxon>Aspergillus subgen. Circumdati</taxon>
    </lineage>
</organism>
<keyword evidence="3" id="KW-0812">Transmembrane</keyword>
<sequence length="295" mass="33581">MPRLLSKRYLQRTVRKSSTIVLPLLIIPFVLYHLLAYPLANDLVPGVFRTAKSILLVTAHPDDESLFFGPSTLYRADDQSVTRSLLVFSDGNYRGLGDLRRSELQRSCAELGITVERCVNVDHAELQDDPHKWWNEDLIEEIVAEYVKKWNVDLIFTFDPSGISGHINHRAINAGVSKYVSKNPQGPPGYALQTKSWLRKYAGWGDLVPTAVPFTGRIVRALVTPRPGDDGTVGGKNAKSGDDSYGDKALVVSNWRDYFRARRAFGHHGSQYSFDRRFYLIISRYMWYNDLRKML</sequence>
<protein>
    <recommendedName>
        <fullName evidence="2">N-acetylglucosaminylphosphatidylinositol deacetylase</fullName>
        <ecNumber evidence="2">3.5.1.89</ecNumber>
    </recommendedName>
</protein>
<dbReference type="EMBL" id="ML742033">
    <property type="protein sequence ID" value="KAE8153967.1"/>
    <property type="molecule type" value="Genomic_DNA"/>
</dbReference>
<keyword evidence="3" id="KW-1133">Transmembrane helix</keyword>
<reference evidence="4 5" key="1">
    <citation type="submission" date="2019-04" db="EMBL/GenBank/DDBJ databases">
        <title>Friends and foes A comparative genomics study of 23 Aspergillus species from section Flavi.</title>
        <authorList>
            <consortium name="DOE Joint Genome Institute"/>
            <person name="Kjaerbolling I."/>
            <person name="Vesth T."/>
            <person name="Frisvad J.C."/>
            <person name="Nybo J.L."/>
            <person name="Theobald S."/>
            <person name="Kildgaard S."/>
            <person name="Isbrandt T."/>
            <person name="Kuo A."/>
            <person name="Sato A."/>
            <person name="Lyhne E.K."/>
            <person name="Kogle M.E."/>
            <person name="Wiebenga A."/>
            <person name="Kun R.S."/>
            <person name="Lubbers R.J."/>
            <person name="Makela M.R."/>
            <person name="Barry K."/>
            <person name="Chovatia M."/>
            <person name="Clum A."/>
            <person name="Daum C."/>
            <person name="Haridas S."/>
            <person name="He G."/>
            <person name="LaButti K."/>
            <person name="Lipzen A."/>
            <person name="Mondo S."/>
            <person name="Riley R."/>
            <person name="Salamov A."/>
            <person name="Simmons B.A."/>
            <person name="Magnuson J.K."/>
            <person name="Henrissat B."/>
            <person name="Mortensen U.H."/>
            <person name="Larsen T.O."/>
            <person name="Devries R.P."/>
            <person name="Grigoriev I.V."/>
            <person name="Machida M."/>
            <person name="Baker S.E."/>
            <person name="Andersen M.R."/>
        </authorList>
    </citation>
    <scope>NUCLEOTIDE SEQUENCE [LARGE SCALE GENOMIC DNA]</scope>
    <source>
        <strain evidence="4 5">IBT 18842</strain>
    </source>
</reference>
<name>A0A5N6U5P9_ASPAV</name>
<accession>A0A5N6U5P9</accession>
<dbReference type="GO" id="GO:0006506">
    <property type="term" value="P:GPI anchor biosynthetic process"/>
    <property type="evidence" value="ECO:0007669"/>
    <property type="project" value="UniProtKB-UniPathway"/>
</dbReference>
<evidence type="ECO:0000256" key="2">
    <source>
        <dbReference type="ARBA" id="ARBA00012176"/>
    </source>
</evidence>
<dbReference type="Pfam" id="PF02585">
    <property type="entry name" value="PIG-L"/>
    <property type="match status" value="1"/>
</dbReference>
<dbReference type="SUPFAM" id="SSF102588">
    <property type="entry name" value="LmbE-like"/>
    <property type="match status" value="1"/>
</dbReference>
<feature type="transmembrane region" description="Helical" evidence="3">
    <location>
        <begin position="20"/>
        <end position="40"/>
    </location>
</feature>
<dbReference type="GO" id="GO:0000225">
    <property type="term" value="F:N-acetylglucosaminylphosphatidylinositol deacetylase activity"/>
    <property type="evidence" value="ECO:0007669"/>
    <property type="project" value="UniProtKB-EC"/>
</dbReference>
<dbReference type="GO" id="GO:0005783">
    <property type="term" value="C:endoplasmic reticulum"/>
    <property type="evidence" value="ECO:0007669"/>
    <property type="project" value="TreeGrafter"/>
</dbReference>
<proteinExistence type="inferred from homology"/>
<dbReference type="Proteomes" id="UP000325780">
    <property type="component" value="Unassembled WGS sequence"/>
</dbReference>
<dbReference type="EC" id="3.5.1.89" evidence="2"/>
<keyword evidence="5" id="KW-1185">Reference proteome</keyword>
<dbReference type="AlphaFoldDB" id="A0A5N6U5P9"/>
<gene>
    <name evidence="4" type="ORF">BDV25DRAFT_136337</name>
</gene>
<evidence type="ECO:0000313" key="5">
    <source>
        <dbReference type="Proteomes" id="UP000325780"/>
    </source>
</evidence>
<comment type="similarity">
    <text evidence="1">Belongs to the PIGL family.</text>
</comment>
<dbReference type="PANTHER" id="PTHR12993:SF11">
    <property type="entry name" value="N-ACETYLGLUCOSAMINYL-PHOSPHATIDYLINOSITOL DE-N-ACETYLASE"/>
    <property type="match status" value="1"/>
</dbReference>
<keyword evidence="3" id="KW-0472">Membrane</keyword>
<dbReference type="PANTHER" id="PTHR12993">
    <property type="entry name" value="N-ACETYLGLUCOSAMINYL-PHOSPHATIDYLINOSITOL DE-N-ACETYLASE-RELATED"/>
    <property type="match status" value="1"/>
</dbReference>
<dbReference type="InterPro" id="IPR024078">
    <property type="entry name" value="LmbE-like_dom_sf"/>
</dbReference>
<dbReference type="OrthoDB" id="440160at2759"/>
<dbReference type="UniPathway" id="UPA00196"/>
<dbReference type="Gene3D" id="3.40.50.10320">
    <property type="entry name" value="LmbE-like"/>
    <property type="match status" value="1"/>
</dbReference>